<dbReference type="SUPFAM" id="SSF81383">
    <property type="entry name" value="F-box domain"/>
    <property type="match status" value="1"/>
</dbReference>
<dbReference type="AlphaFoldDB" id="A0AA40K1Z4"/>
<accession>A0AA40K1Z4</accession>
<name>A0AA40K1Z4_9PEZI</name>
<dbReference type="Proteomes" id="UP001172155">
    <property type="component" value="Unassembled WGS sequence"/>
</dbReference>
<reference evidence="2" key="1">
    <citation type="submission" date="2023-06" db="EMBL/GenBank/DDBJ databases">
        <title>Genome-scale phylogeny and comparative genomics of the fungal order Sordariales.</title>
        <authorList>
            <consortium name="Lawrence Berkeley National Laboratory"/>
            <person name="Hensen N."/>
            <person name="Bonometti L."/>
            <person name="Westerberg I."/>
            <person name="Brannstrom I.O."/>
            <person name="Guillou S."/>
            <person name="Cros-Aarteil S."/>
            <person name="Calhoun S."/>
            <person name="Haridas S."/>
            <person name="Kuo A."/>
            <person name="Mondo S."/>
            <person name="Pangilinan J."/>
            <person name="Riley R."/>
            <person name="LaButti K."/>
            <person name="Andreopoulos B."/>
            <person name="Lipzen A."/>
            <person name="Chen C."/>
            <person name="Yanf M."/>
            <person name="Daum C."/>
            <person name="Ng V."/>
            <person name="Clum A."/>
            <person name="Steindorff A."/>
            <person name="Ohm R."/>
            <person name="Martin F."/>
            <person name="Silar P."/>
            <person name="Natvig D."/>
            <person name="Lalanne C."/>
            <person name="Gautier V."/>
            <person name="Ament-velasquez S.L."/>
            <person name="Kruys A."/>
            <person name="Hutchinson M.I."/>
            <person name="Powell A.J."/>
            <person name="Barry K."/>
            <person name="Miller A.N."/>
            <person name="Grigoriev I.V."/>
            <person name="Debuchy R."/>
            <person name="Gladieux P."/>
            <person name="Thoren M.H."/>
            <person name="Johannesson H."/>
        </authorList>
    </citation>
    <scope>NUCLEOTIDE SEQUENCE</scope>
    <source>
        <strain evidence="2">SMH3187-1</strain>
    </source>
</reference>
<feature type="domain" description="F-box" evidence="1">
    <location>
        <begin position="61"/>
        <end position="92"/>
    </location>
</feature>
<proteinExistence type="predicted"/>
<comment type="caution">
    <text evidence="2">The sequence shown here is derived from an EMBL/GenBank/DDBJ whole genome shotgun (WGS) entry which is preliminary data.</text>
</comment>
<evidence type="ECO:0000313" key="3">
    <source>
        <dbReference type="Proteomes" id="UP001172155"/>
    </source>
</evidence>
<sequence>MHTPPPPIILSKNPLPRLTQLFPLPPQDVSPLQDTTTATMAQPQTLTGTGTPGPHALSPFESLPFDIVHEIISNLDYLSTLHLSLANSRLRHSLHPDALVPPSSKAAFLQRAEAFPQHRYSLACFRCLRLLPRLSFADTHRAGPKGKHSSHPAKQLQRFCHPCGVAHRLYPHMCGFRLNRVRHRLCHTCGIW</sequence>
<dbReference type="EMBL" id="JAUKUD010000005">
    <property type="protein sequence ID" value="KAK0743008.1"/>
    <property type="molecule type" value="Genomic_DNA"/>
</dbReference>
<evidence type="ECO:0000313" key="2">
    <source>
        <dbReference type="EMBL" id="KAK0743008.1"/>
    </source>
</evidence>
<evidence type="ECO:0000259" key="1">
    <source>
        <dbReference type="Pfam" id="PF00646"/>
    </source>
</evidence>
<organism evidence="2 3">
    <name type="scientific">Schizothecium vesticola</name>
    <dbReference type="NCBI Taxonomy" id="314040"/>
    <lineage>
        <taxon>Eukaryota</taxon>
        <taxon>Fungi</taxon>
        <taxon>Dikarya</taxon>
        <taxon>Ascomycota</taxon>
        <taxon>Pezizomycotina</taxon>
        <taxon>Sordariomycetes</taxon>
        <taxon>Sordariomycetidae</taxon>
        <taxon>Sordariales</taxon>
        <taxon>Schizotheciaceae</taxon>
        <taxon>Schizothecium</taxon>
    </lineage>
</organism>
<dbReference type="InterPro" id="IPR036047">
    <property type="entry name" value="F-box-like_dom_sf"/>
</dbReference>
<dbReference type="InterPro" id="IPR001810">
    <property type="entry name" value="F-box_dom"/>
</dbReference>
<gene>
    <name evidence="2" type="ORF">B0T18DRAFT_174187</name>
</gene>
<protein>
    <recommendedName>
        <fullName evidence="1">F-box domain-containing protein</fullName>
    </recommendedName>
</protein>
<keyword evidence="3" id="KW-1185">Reference proteome</keyword>
<dbReference type="Pfam" id="PF00646">
    <property type="entry name" value="F-box"/>
    <property type="match status" value="1"/>
</dbReference>